<feature type="signal peptide" evidence="11">
    <location>
        <begin position="1"/>
        <end position="19"/>
    </location>
</feature>
<evidence type="ECO:0000256" key="8">
    <source>
        <dbReference type="ARBA" id="ARBA00023170"/>
    </source>
</evidence>
<evidence type="ECO:0000256" key="11">
    <source>
        <dbReference type="SAM" id="SignalP"/>
    </source>
</evidence>
<evidence type="ECO:0000256" key="10">
    <source>
        <dbReference type="SAM" id="MobiDB-lite"/>
    </source>
</evidence>
<evidence type="ECO:0000256" key="7">
    <source>
        <dbReference type="ARBA" id="ARBA00023136"/>
    </source>
</evidence>
<dbReference type="InterPro" id="IPR052422">
    <property type="entry name" value="Auxin_Ser/Thr_Kinase"/>
</dbReference>
<evidence type="ECO:0000256" key="5">
    <source>
        <dbReference type="ARBA" id="ARBA00022737"/>
    </source>
</evidence>
<keyword evidence="8" id="KW-0675">Receptor</keyword>
<dbReference type="InterPro" id="IPR003591">
    <property type="entry name" value="Leu-rich_rpt_typical-subtyp"/>
</dbReference>
<evidence type="ECO:0000256" key="1">
    <source>
        <dbReference type="ARBA" id="ARBA00004167"/>
    </source>
</evidence>
<dbReference type="InterPro" id="IPR032675">
    <property type="entry name" value="LRR_dom_sf"/>
</dbReference>
<dbReference type="Gene3D" id="3.80.10.10">
    <property type="entry name" value="Ribonuclease Inhibitor"/>
    <property type="match status" value="1"/>
</dbReference>
<evidence type="ECO:0000256" key="9">
    <source>
        <dbReference type="ARBA" id="ARBA00023180"/>
    </source>
</evidence>
<dbReference type="AlphaFoldDB" id="A0AB40B552"/>
<proteinExistence type="predicted"/>
<dbReference type="Pfam" id="PF00560">
    <property type="entry name" value="LRR_1"/>
    <property type="match status" value="1"/>
</dbReference>
<keyword evidence="12" id="KW-1185">Reference proteome</keyword>
<evidence type="ECO:0000313" key="13">
    <source>
        <dbReference type="RefSeq" id="XP_039122157.1"/>
    </source>
</evidence>
<keyword evidence="6" id="KW-1133">Transmembrane helix</keyword>
<dbReference type="PANTHER" id="PTHR47986:SF34">
    <property type="entry name" value="RECEPTOR-LIKE KINASE TMK2"/>
    <property type="match status" value="1"/>
</dbReference>
<evidence type="ECO:0000313" key="12">
    <source>
        <dbReference type="Proteomes" id="UP001515500"/>
    </source>
</evidence>
<dbReference type="RefSeq" id="XP_039122157.1">
    <property type="nucleotide sequence ID" value="XM_039266223.1"/>
</dbReference>
<dbReference type="PANTHER" id="PTHR47986">
    <property type="entry name" value="OSJNBA0070M12.3 PROTEIN"/>
    <property type="match status" value="1"/>
</dbReference>
<dbReference type="FunFam" id="3.80.10.10:FF:000129">
    <property type="entry name" value="Leucine-rich repeat receptor-like kinase"/>
    <property type="match status" value="1"/>
</dbReference>
<organism evidence="12 13">
    <name type="scientific">Dioscorea cayennensis subsp. rotundata</name>
    <name type="common">White Guinea yam</name>
    <name type="synonym">Dioscorea rotundata</name>
    <dbReference type="NCBI Taxonomy" id="55577"/>
    <lineage>
        <taxon>Eukaryota</taxon>
        <taxon>Viridiplantae</taxon>
        <taxon>Streptophyta</taxon>
        <taxon>Embryophyta</taxon>
        <taxon>Tracheophyta</taxon>
        <taxon>Spermatophyta</taxon>
        <taxon>Magnoliopsida</taxon>
        <taxon>Liliopsida</taxon>
        <taxon>Dioscoreales</taxon>
        <taxon>Dioscoreaceae</taxon>
        <taxon>Dioscorea</taxon>
    </lineage>
</organism>
<gene>
    <name evidence="13" type="primary">LOC120258788</name>
</gene>
<comment type="subcellular location">
    <subcellularLocation>
        <location evidence="1">Membrane</location>
        <topology evidence="1">Single-pass membrane protein</topology>
    </subcellularLocation>
</comment>
<keyword evidence="9" id="KW-0325">Glycoprotein</keyword>
<dbReference type="GeneID" id="120258788"/>
<evidence type="ECO:0000256" key="4">
    <source>
        <dbReference type="ARBA" id="ARBA00022729"/>
    </source>
</evidence>
<protein>
    <submittedName>
        <fullName evidence="13">Receptor-like kinase TMK4</fullName>
    </submittedName>
</protein>
<evidence type="ECO:0000256" key="6">
    <source>
        <dbReference type="ARBA" id="ARBA00022989"/>
    </source>
</evidence>
<dbReference type="InterPro" id="IPR001611">
    <property type="entry name" value="Leu-rich_rpt"/>
</dbReference>
<keyword evidence="2" id="KW-0433">Leucine-rich repeat</keyword>
<dbReference type="SMART" id="SM00369">
    <property type="entry name" value="LRR_TYP"/>
    <property type="match status" value="3"/>
</dbReference>
<dbReference type="GO" id="GO:0016020">
    <property type="term" value="C:membrane"/>
    <property type="evidence" value="ECO:0007669"/>
    <property type="project" value="UniProtKB-SubCell"/>
</dbReference>
<evidence type="ECO:0000256" key="3">
    <source>
        <dbReference type="ARBA" id="ARBA00022692"/>
    </source>
</evidence>
<accession>A0AB40B552</accession>
<feature type="compositionally biased region" description="Pro residues" evidence="10">
    <location>
        <begin position="281"/>
        <end position="307"/>
    </location>
</feature>
<dbReference type="SUPFAM" id="SSF52058">
    <property type="entry name" value="L domain-like"/>
    <property type="match status" value="1"/>
</dbReference>
<feature type="region of interest" description="Disordered" evidence="10">
    <location>
        <begin position="281"/>
        <end position="325"/>
    </location>
</feature>
<keyword evidence="3" id="KW-0812">Transmembrane</keyword>
<keyword evidence="5" id="KW-0677">Repeat</keyword>
<name>A0AB40B552_DIOCR</name>
<dbReference type="Proteomes" id="UP001515500">
    <property type="component" value="Chromosome 4"/>
</dbReference>
<evidence type="ECO:0000256" key="2">
    <source>
        <dbReference type="ARBA" id="ARBA00022614"/>
    </source>
</evidence>
<reference evidence="13" key="1">
    <citation type="submission" date="2025-08" db="UniProtKB">
        <authorList>
            <consortium name="RefSeq"/>
        </authorList>
    </citation>
    <scope>IDENTIFICATION</scope>
</reference>
<feature type="chain" id="PRO_5044187774" evidence="11">
    <location>
        <begin position="20"/>
        <end position="325"/>
    </location>
</feature>
<keyword evidence="7" id="KW-0472">Membrane</keyword>
<keyword evidence="4 11" id="KW-0732">Signal</keyword>
<sequence>MAVLLRRLVHLLLLLLLLAADVPIFCRAAPAADATAMASIAHSLTGVPSNWVPGNDPCNPKWDFVSCTAGRVVSLNLGNLSLSGVLSESINGLVALTSLQLQHNNISGPLPSFSSLSNLQQLLLDFNSFSSVPDDFLSGFTAIRLINLDSNPFVPWSISNAANVCVNLQRFSAMRANMIGTIPEFFGSFSFLQYLRLPYNDLSGVIPVSLVGLKKLRYVDFTGNNLSGVVPNFSPNVTLMVSGNPFLVHDENGSGSGSGGSPAPSPSLVVSPLPSFNPITPPFNPIIHKPPPLPAPPRSPLRPPPPPDVHRLHPLSAGRGERNLI</sequence>